<dbReference type="RefSeq" id="WP_091986755.1">
    <property type="nucleotide sequence ID" value="NZ_FOLO01000029.1"/>
</dbReference>
<dbReference type="PROSITE" id="PS50110">
    <property type="entry name" value="RESPONSE_REGULATORY"/>
    <property type="match status" value="1"/>
</dbReference>
<dbReference type="CDD" id="cd01948">
    <property type="entry name" value="EAL"/>
    <property type="match status" value="1"/>
</dbReference>
<dbReference type="InterPro" id="IPR001789">
    <property type="entry name" value="Sig_transdc_resp-reg_receiver"/>
</dbReference>
<dbReference type="AlphaFoldDB" id="A0A1I1P411"/>
<evidence type="ECO:0000313" key="6">
    <source>
        <dbReference type="Proteomes" id="UP000198862"/>
    </source>
</evidence>
<dbReference type="Pfam" id="PF00990">
    <property type="entry name" value="GGDEF"/>
    <property type="match status" value="1"/>
</dbReference>
<dbReference type="InterPro" id="IPR000160">
    <property type="entry name" value="GGDEF_dom"/>
</dbReference>
<evidence type="ECO:0000259" key="2">
    <source>
        <dbReference type="PROSITE" id="PS50110"/>
    </source>
</evidence>
<dbReference type="SMART" id="SM00267">
    <property type="entry name" value="GGDEF"/>
    <property type="match status" value="1"/>
</dbReference>
<dbReference type="Pfam" id="PF00072">
    <property type="entry name" value="Response_reg"/>
    <property type="match status" value="1"/>
</dbReference>
<keyword evidence="6" id="KW-1185">Reference proteome</keyword>
<dbReference type="GO" id="GO:0071111">
    <property type="term" value="F:cyclic-guanylate-specific phosphodiesterase activity"/>
    <property type="evidence" value="ECO:0007669"/>
    <property type="project" value="InterPro"/>
</dbReference>
<dbReference type="InterPro" id="IPR043128">
    <property type="entry name" value="Rev_trsase/Diguanyl_cyclase"/>
</dbReference>
<dbReference type="Gene3D" id="3.30.70.270">
    <property type="match status" value="1"/>
</dbReference>
<sequence length="683" mass="77610">MTYKNSKIFIVDDNPANTLMLHKLLESEGYLNVKVFNDPELALKAFFLHQPQLVLLDLVMPKIDGISFLTKIQTKITVADVSVIVLTASHVEEMKYKALTLGAQDYIEKPINIIETMQRVKNVLHSQLNKNKFKDLNENLNIELLKRNQDLSSISVTLDTIFETSSEFVFITNENGELTNCNKIASQRFNISTEGHWNLFDFFKIDLNSLTKNNQEMTVKDANKHRLIVSVNSTKVLIKGVISYIYIFKDITAQKEDELNLKYLAETHYITHLPNRLQLNSVLNKCLDNHLELSIIFVSFFDNNKIVEVYGHDKLEYLLLCIASKLRTLSDENNAGLLHWGGNDFVIAVEASIYSNLIEKLFSDFKEPMNILGVELYSMPTAGVFLNEARSKAMVYDDLVHKALLASYEGFRNNQKVTVYDEKLQHKIQYRALIEKELVEAIDNHDFKIAYQPKVELDSKKIVGVEALVRWNHPSLGLVSPSVFIPIAESAGLVKEIGRMVLNIVTDDIQFLKDKYPKLQHVAINVSAPQLDHSFIQILSEVSKSKDIDSSFIELEITETTFLDDLERVVPILNNIRALGYKLAIDDFGTGYSSLSYLHELPINTLKIDRSFILSMMDSDKGLKLVKSIISMSLSLDLNIVAEGIEDNATGMLLSELGVQLGQGFYYHKPEFLNEKVITKLQN</sequence>
<dbReference type="PANTHER" id="PTHR33121:SF70">
    <property type="entry name" value="SIGNALING PROTEIN YKOW"/>
    <property type="match status" value="1"/>
</dbReference>
<dbReference type="InterPro" id="IPR035919">
    <property type="entry name" value="EAL_sf"/>
</dbReference>
<dbReference type="Gene3D" id="3.20.20.450">
    <property type="entry name" value="EAL domain"/>
    <property type="match status" value="1"/>
</dbReference>
<dbReference type="SUPFAM" id="SSF141868">
    <property type="entry name" value="EAL domain-like"/>
    <property type="match status" value="1"/>
</dbReference>
<reference evidence="5 6" key="1">
    <citation type="submission" date="2016-10" db="EMBL/GenBank/DDBJ databases">
        <authorList>
            <person name="de Groot N.N."/>
        </authorList>
    </citation>
    <scope>NUCLEOTIDE SEQUENCE [LARGE SCALE GENOMIC DNA]</scope>
    <source>
        <strain evidence="5 6">DSM 6059</strain>
    </source>
</reference>
<dbReference type="STRING" id="1123010.SAMN02745724_03302"/>
<feature type="domain" description="EAL" evidence="3">
    <location>
        <begin position="431"/>
        <end position="683"/>
    </location>
</feature>
<dbReference type="Gene3D" id="3.30.450.20">
    <property type="entry name" value="PAS domain"/>
    <property type="match status" value="1"/>
</dbReference>
<evidence type="ECO:0000256" key="1">
    <source>
        <dbReference type="PROSITE-ProRule" id="PRU00169"/>
    </source>
</evidence>
<feature type="domain" description="GGDEF" evidence="4">
    <location>
        <begin position="291"/>
        <end position="422"/>
    </location>
</feature>
<dbReference type="Proteomes" id="UP000198862">
    <property type="component" value="Unassembled WGS sequence"/>
</dbReference>
<dbReference type="InterPro" id="IPR001633">
    <property type="entry name" value="EAL_dom"/>
</dbReference>
<dbReference type="SUPFAM" id="SSF55785">
    <property type="entry name" value="PYP-like sensor domain (PAS domain)"/>
    <property type="match status" value="1"/>
</dbReference>
<dbReference type="Pfam" id="PF00563">
    <property type="entry name" value="EAL"/>
    <property type="match status" value="1"/>
</dbReference>
<dbReference type="SUPFAM" id="SSF55073">
    <property type="entry name" value="Nucleotide cyclase"/>
    <property type="match status" value="1"/>
</dbReference>
<gene>
    <name evidence="5" type="ORF">SAMN02745724_03302</name>
</gene>
<feature type="domain" description="Response regulatory" evidence="2">
    <location>
        <begin position="7"/>
        <end position="124"/>
    </location>
</feature>
<dbReference type="InterPro" id="IPR011006">
    <property type="entry name" value="CheY-like_superfamily"/>
</dbReference>
<dbReference type="PROSITE" id="PS50887">
    <property type="entry name" value="GGDEF"/>
    <property type="match status" value="1"/>
</dbReference>
<proteinExistence type="predicted"/>
<evidence type="ECO:0000313" key="5">
    <source>
        <dbReference type="EMBL" id="SFD04694.1"/>
    </source>
</evidence>
<name>A0A1I1P411_9GAMM</name>
<dbReference type="InterPro" id="IPR050706">
    <property type="entry name" value="Cyclic-di-GMP_PDE-like"/>
</dbReference>
<dbReference type="Gene3D" id="3.40.50.2300">
    <property type="match status" value="1"/>
</dbReference>
<feature type="modified residue" description="4-aspartylphosphate" evidence="1">
    <location>
        <position position="57"/>
    </location>
</feature>
<dbReference type="SMART" id="SM00052">
    <property type="entry name" value="EAL"/>
    <property type="match status" value="1"/>
</dbReference>
<organism evidence="5 6">
    <name type="scientific">Pseudoalteromonas denitrificans DSM 6059</name>
    <dbReference type="NCBI Taxonomy" id="1123010"/>
    <lineage>
        <taxon>Bacteria</taxon>
        <taxon>Pseudomonadati</taxon>
        <taxon>Pseudomonadota</taxon>
        <taxon>Gammaproteobacteria</taxon>
        <taxon>Alteromonadales</taxon>
        <taxon>Pseudoalteromonadaceae</taxon>
        <taxon>Pseudoalteromonas</taxon>
    </lineage>
</organism>
<evidence type="ECO:0000259" key="3">
    <source>
        <dbReference type="PROSITE" id="PS50883"/>
    </source>
</evidence>
<dbReference type="EMBL" id="FOLO01000029">
    <property type="protein sequence ID" value="SFD04694.1"/>
    <property type="molecule type" value="Genomic_DNA"/>
</dbReference>
<keyword evidence="1" id="KW-0597">Phosphoprotein</keyword>
<dbReference type="SUPFAM" id="SSF52172">
    <property type="entry name" value="CheY-like"/>
    <property type="match status" value="1"/>
</dbReference>
<dbReference type="GO" id="GO:0000160">
    <property type="term" value="P:phosphorelay signal transduction system"/>
    <property type="evidence" value="ECO:0007669"/>
    <property type="project" value="InterPro"/>
</dbReference>
<dbReference type="PROSITE" id="PS50883">
    <property type="entry name" value="EAL"/>
    <property type="match status" value="1"/>
</dbReference>
<dbReference type="SMART" id="SM00448">
    <property type="entry name" value="REC"/>
    <property type="match status" value="1"/>
</dbReference>
<dbReference type="InterPro" id="IPR035965">
    <property type="entry name" value="PAS-like_dom_sf"/>
</dbReference>
<dbReference type="PANTHER" id="PTHR33121">
    <property type="entry name" value="CYCLIC DI-GMP PHOSPHODIESTERASE PDEF"/>
    <property type="match status" value="1"/>
</dbReference>
<accession>A0A1I1P411</accession>
<dbReference type="OrthoDB" id="9816034at2"/>
<evidence type="ECO:0000259" key="4">
    <source>
        <dbReference type="PROSITE" id="PS50887"/>
    </source>
</evidence>
<dbReference type="InterPro" id="IPR029787">
    <property type="entry name" value="Nucleotide_cyclase"/>
</dbReference>
<protein>
    <submittedName>
        <fullName evidence="5">EAL domain, c-di-GMP-specific phosphodiesterase class I (Or its enzymatically inactive variant)</fullName>
    </submittedName>
</protein>